<dbReference type="InterPro" id="IPR039425">
    <property type="entry name" value="RNA_pol_sigma-70-like"/>
</dbReference>
<evidence type="ECO:0000256" key="5">
    <source>
        <dbReference type="ARBA" id="ARBA00023163"/>
    </source>
</evidence>
<dbReference type="NCBIfam" id="TIGR02937">
    <property type="entry name" value="sigma70-ECF"/>
    <property type="match status" value="1"/>
</dbReference>
<gene>
    <name evidence="8" type="ORF">A3G90_02585</name>
</gene>
<dbReference type="Pfam" id="PF04545">
    <property type="entry name" value="Sigma70_r4"/>
    <property type="match status" value="1"/>
</dbReference>
<reference evidence="8 9" key="1">
    <citation type="journal article" date="2016" name="Nat. Commun.">
        <title>Thousands of microbial genomes shed light on interconnected biogeochemical processes in an aquifer system.</title>
        <authorList>
            <person name="Anantharaman K."/>
            <person name="Brown C.T."/>
            <person name="Hug L.A."/>
            <person name="Sharon I."/>
            <person name="Castelle C.J."/>
            <person name="Probst A.J."/>
            <person name="Thomas B.C."/>
            <person name="Singh A."/>
            <person name="Wilkins M.J."/>
            <person name="Karaoz U."/>
            <person name="Brodie E.L."/>
            <person name="Williams K.H."/>
            <person name="Hubbard S.S."/>
            <person name="Banfield J.F."/>
        </authorList>
    </citation>
    <scope>NUCLEOTIDE SEQUENCE [LARGE SCALE GENOMIC DNA]</scope>
</reference>
<dbReference type="Gene3D" id="1.10.10.10">
    <property type="entry name" value="Winged helix-like DNA-binding domain superfamily/Winged helix DNA-binding domain"/>
    <property type="match status" value="1"/>
</dbReference>
<dbReference type="InterPro" id="IPR013324">
    <property type="entry name" value="RNA_pol_sigma_r3/r4-like"/>
</dbReference>
<protein>
    <recommendedName>
        <fullName evidence="10">RNA polymerase subunit sigma-24</fullName>
    </recommendedName>
</protein>
<evidence type="ECO:0000256" key="3">
    <source>
        <dbReference type="ARBA" id="ARBA00023082"/>
    </source>
</evidence>
<dbReference type="Pfam" id="PF04542">
    <property type="entry name" value="Sigma70_r2"/>
    <property type="match status" value="1"/>
</dbReference>
<dbReference type="InterPro" id="IPR007627">
    <property type="entry name" value="RNA_pol_sigma70_r2"/>
</dbReference>
<keyword evidence="4" id="KW-0238">DNA-binding</keyword>
<evidence type="ECO:0000256" key="1">
    <source>
        <dbReference type="ARBA" id="ARBA00010641"/>
    </source>
</evidence>
<evidence type="ECO:0000313" key="9">
    <source>
        <dbReference type="Proteomes" id="UP000177325"/>
    </source>
</evidence>
<dbReference type="GO" id="GO:0003677">
    <property type="term" value="F:DNA binding"/>
    <property type="evidence" value="ECO:0007669"/>
    <property type="project" value="UniProtKB-KW"/>
</dbReference>
<keyword evidence="5" id="KW-0804">Transcription</keyword>
<evidence type="ECO:0000313" key="8">
    <source>
        <dbReference type="EMBL" id="OGG84931.1"/>
    </source>
</evidence>
<dbReference type="InterPro" id="IPR014284">
    <property type="entry name" value="RNA_pol_sigma-70_dom"/>
</dbReference>
<comment type="caution">
    <text evidence="8">The sequence shown here is derived from an EMBL/GenBank/DDBJ whole genome shotgun (WGS) entry which is preliminary data.</text>
</comment>
<dbReference type="InterPro" id="IPR036388">
    <property type="entry name" value="WH-like_DNA-bd_sf"/>
</dbReference>
<accession>A0A1F6FGF0</accession>
<dbReference type="SUPFAM" id="SSF88659">
    <property type="entry name" value="Sigma3 and sigma4 domains of RNA polymerase sigma factors"/>
    <property type="match status" value="1"/>
</dbReference>
<keyword evidence="2" id="KW-0805">Transcription regulation</keyword>
<evidence type="ECO:0000259" key="7">
    <source>
        <dbReference type="Pfam" id="PF04545"/>
    </source>
</evidence>
<evidence type="ECO:0000259" key="6">
    <source>
        <dbReference type="Pfam" id="PF04542"/>
    </source>
</evidence>
<dbReference type="SUPFAM" id="SSF88946">
    <property type="entry name" value="Sigma2 domain of RNA polymerase sigma factors"/>
    <property type="match status" value="1"/>
</dbReference>
<sequence>MDMTDEQLINGYLEGDDTSLGFLVDRYISDVYRFSLHLTQDAAVAEDVVQESFIKAWKNIRSYRKGTNFKGWLFTIARHTAIDYLRQRRALTVSSFENKEGKNVLLETLADGTKSIEALLSQAEDAEYVASLLTNLDPKYQEVLNLRYTNQLTFEEIGQVLGRPLHTVKSQHRRAIAGLRRLTETKFA</sequence>
<feature type="domain" description="RNA polymerase sigma-70 region 4" evidence="7">
    <location>
        <begin position="133"/>
        <end position="180"/>
    </location>
</feature>
<dbReference type="GO" id="GO:0006352">
    <property type="term" value="P:DNA-templated transcription initiation"/>
    <property type="evidence" value="ECO:0007669"/>
    <property type="project" value="InterPro"/>
</dbReference>
<feature type="domain" description="RNA polymerase sigma-70 region 2" evidence="6">
    <location>
        <begin position="23"/>
        <end position="89"/>
    </location>
</feature>
<name>A0A1F6FGF0_9BACT</name>
<dbReference type="InterPro" id="IPR013325">
    <property type="entry name" value="RNA_pol_sigma_r2"/>
</dbReference>
<dbReference type="Gene3D" id="1.10.1740.10">
    <property type="match status" value="1"/>
</dbReference>
<comment type="similarity">
    <text evidence="1">Belongs to the sigma-70 factor family. ECF subfamily.</text>
</comment>
<organism evidence="8 9">
    <name type="scientific">Candidatus Kaiserbacteria bacterium RIFCSPLOWO2_12_FULL_45_26</name>
    <dbReference type="NCBI Taxonomy" id="1798525"/>
    <lineage>
        <taxon>Bacteria</taxon>
        <taxon>Candidatus Kaiseribacteriota</taxon>
    </lineage>
</organism>
<dbReference type="PANTHER" id="PTHR43133">
    <property type="entry name" value="RNA POLYMERASE ECF-TYPE SIGMA FACTO"/>
    <property type="match status" value="1"/>
</dbReference>
<dbReference type="Proteomes" id="UP000177325">
    <property type="component" value="Unassembled WGS sequence"/>
</dbReference>
<evidence type="ECO:0000256" key="2">
    <source>
        <dbReference type="ARBA" id="ARBA00023015"/>
    </source>
</evidence>
<evidence type="ECO:0000256" key="4">
    <source>
        <dbReference type="ARBA" id="ARBA00023125"/>
    </source>
</evidence>
<proteinExistence type="inferred from homology"/>
<dbReference type="PANTHER" id="PTHR43133:SF8">
    <property type="entry name" value="RNA POLYMERASE SIGMA FACTOR HI_1459-RELATED"/>
    <property type="match status" value="1"/>
</dbReference>
<dbReference type="InterPro" id="IPR007630">
    <property type="entry name" value="RNA_pol_sigma70_r4"/>
</dbReference>
<evidence type="ECO:0008006" key="10">
    <source>
        <dbReference type="Google" id="ProtNLM"/>
    </source>
</evidence>
<dbReference type="GO" id="GO:0016987">
    <property type="term" value="F:sigma factor activity"/>
    <property type="evidence" value="ECO:0007669"/>
    <property type="project" value="UniProtKB-KW"/>
</dbReference>
<dbReference type="AlphaFoldDB" id="A0A1F6FGF0"/>
<keyword evidence="3" id="KW-0731">Sigma factor</keyword>
<dbReference type="CDD" id="cd06171">
    <property type="entry name" value="Sigma70_r4"/>
    <property type="match status" value="1"/>
</dbReference>
<dbReference type="EMBL" id="MFMM01000001">
    <property type="protein sequence ID" value="OGG84931.1"/>
    <property type="molecule type" value="Genomic_DNA"/>
</dbReference>
<dbReference type="STRING" id="1798525.A3G90_02585"/>